<feature type="transmembrane region" description="Helical" evidence="2">
    <location>
        <begin position="372"/>
        <end position="393"/>
    </location>
</feature>
<accession>A0A8W7PTP7</accession>
<proteinExistence type="predicted"/>
<feature type="transmembrane region" description="Helical" evidence="2">
    <location>
        <begin position="399"/>
        <end position="419"/>
    </location>
</feature>
<keyword evidence="2" id="KW-0812">Transmembrane</keyword>
<sequence>MHQFHHHLHAHKRQRRPDEENSDSFSACSFCDRFSSCCCIRSNFSFALLRNAWNESIDGFGLFDVGVFWGDTAAASDDQALFGSWPLLNAFATFPPFTSAGGGVLPIFFSFGLISKSSIGFGVSINLPPPTPGSSFLMAIMLPPPLPVGIIPGGTAPPREPPLLLLLLLPACVRSIERSCIAPTLPALAPLPSPAPLLLLLAPVISPAMPAGAPPAPTAFDWWYPPAAAAAAATPAPERIKLCSGSNIDGMPPPISALLAAAAAAAAADDAILFMTIWFMPAPRPMPALAPPFSGPLPLNSLAKPLLPECSWFCRCAIHRSMLADSMLVRFRLDRLLERVERVLERINEASAEPAMPVVAGSTPETELLIKLLLLLLLLLLLCVLQLLLWLLLGLGGTSMYQLLLLLLFAHLLTLRLYLQGGLWQTASHTGQVRHRGQTRSKLGRWR</sequence>
<organism evidence="3">
    <name type="scientific">Anopheles coluzzii</name>
    <name type="common">African malaria mosquito</name>
    <dbReference type="NCBI Taxonomy" id="1518534"/>
    <lineage>
        <taxon>Eukaryota</taxon>
        <taxon>Metazoa</taxon>
        <taxon>Ecdysozoa</taxon>
        <taxon>Arthropoda</taxon>
        <taxon>Hexapoda</taxon>
        <taxon>Insecta</taxon>
        <taxon>Pterygota</taxon>
        <taxon>Neoptera</taxon>
        <taxon>Endopterygota</taxon>
        <taxon>Diptera</taxon>
        <taxon>Nematocera</taxon>
        <taxon>Culicoidea</taxon>
        <taxon>Culicidae</taxon>
        <taxon>Anophelinae</taxon>
        <taxon>Anopheles</taxon>
    </lineage>
</organism>
<keyword evidence="2" id="KW-0472">Membrane</keyword>
<dbReference type="AlphaFoldDB" id="A0A8W7PTP7"/>
<evidence type="ECO:0000256" key="2">
    <source>
        <dbReference type="SAM" id="Phobius"/>
    </source>
</evidence>
<name>A0A8W7PTP7_ANOCL</name>
<dbReference type="EnsemblMetazoa" id="ACOM037649-RA">
    <property type="protein sequence ID" value="ACOM037649-PA.1"/>
    <property type="gene ID" value="ACOM037649"/>
</dbReference>
<reference evidence="3" key="1">
    <citation type="submission" date="2022-08" db="UniProtKB">
        <authorList>
            <consortium name="EnsemblMetazoa"/>
        </authorList>
    </citation>
    <scope>IDENTIFICATION</scope>
</reference>
<evidence type="ECO:0000313" key="3">
    <source>
        <dbReference type="EnsemblMetazoa" id="ACOM037649-PA.1"/>
    </source>
</evidence>
<dbReference type="Proteomes" id="UP000075882">
    <property type="component" value="Unassembled WGS sequence"/>
</dbReference>
<feature type="compositionally biased region" description="Basic residues" evidence="1">
    <location>
        <begin position="1"/>
        <end position="15"/>
    </location>
</feature>
<keyword evidence="2" id="KW-1133">Transmembrane helix</keyword>
<feature type="region of interest" description="Disordered" evidence="1">
    <location>
        <begin position="1"/>
        <end position="21"/>
    </location>
</feature>
<protein>
    <submittedName>
        <fullName evidence="3">Uncharacterized protein</fullName>
    </submittedName>
</protein>
<evidence type="ECO:0000256" key="1">
    <source>
        <dbReference type="SAM" id="MobiDB-lite"/>
    </source>
</evidence>